<evidence type="ECO:0000313" key="4">
    <source>
        <dbReference type="EMBL" id="SHI78271.1"/>
    </source>
</evidence>
<dbReference type="STRING" id="1121420.SAMN02746098_04630"/>
<accession>A0A1M6DYK2</accession>
<dbReference type="InterPro" id="IPR029052">
    <property type="entry name" value="Metallo-depent_PP-like"/>
</dbReference>
<dbReference type="SUPFAM" id="SSF56300">
    <property type="entry name" value="Metallo-dependent phosphatases"/>
    <property type="match status" value="1"/>
</dbReference>
<protein>
    <submittedName>
        <fullName evidence="4">Poly-gamma-glutamate synthesis protein (Capsule biosynthesis protein)</fullName>
    </submittedName>
</protein>
<dbReference type="PROSITE" id="PS51257">
    <property type="entry name" value="PROKAR_LIPOPROTEIN"/>
    <property type="match status" value="1"/>
</dbReference>
<dbReference type="SMART" id="SM00854">
    <property type="entry name" value="PGA_cap"/>
    <property type="match status" value="1"/>
</dbReference>
<feature type="domain" description="Capsule synthesis protein CapA" evidence="3">
    <location>
        <begin position="57"/>
        <end position="302"/>
    </location>
</feature>
<keyword evidence="5" id="KW-1185">Reference proteome</keyword>
<reference evidence="5" key="1">
    <citation type="submission" date="2016-11" db="EMBL/GenBank/DDBJ databases">
        <authorList>
            <person name="Varghese N."/>
            <person name="Submissions S."/>
        </authorList>
    </citation>
    <scope>NUCLEOTIDE SEQUENCE [LARGE SCALE GENOMIC DNA]</scope>
    <source>
        <strain evidence="5">DSM 15449</strain>
    </source>
</reference>
<evidence type="ECO:0000256" key="1">
    <source>
        <dbReference type="ARBA" id="ARBA00005662"/>
    </source>
</evidence>
<feature type="chain" id="PRO_5038773228" evidence="2">
    <location>
        <begin position="21"/>
        <end position="404"/>
    </location>
</feature>
<gene>
    <name evidence="4" type="ORF">SAMN02746098_04630</name>
</gene>
<dbReference type="Gene3D" id="3.60.21.10">
    <property type="match status" value="1"/>
</dbReference>
<dbReference type="InterPro" id="IPR052169">
    <property type="entry name" value="CW_Biosynth-Accessory"/>
</dbReference>
<dbReference type="AlphaFoldDB" id="A0A1M6DYK2"/>
<evidence type="ECO:0000313" key="5">
    <source>
        <dbReference type="Proteomes" id="UP000183954"/>
    </source>
</evidence>
<comment type="similarity">
    <text evidence="1">Belongs to the CapA family.</text>
</comment>
<name>A0A1M6DYK2_9FIRM</name>
<dbReference type="Proteomes" id="UP000183954">
    <property type="component" value="Unassembled WGS sequence"/>
</dbReference>
<sequence>MRLILLIIGFLCLASMGCGVQSVISSTPIQNSKQGADEVGELSDATKAKPPVKKTVTLVATGDILMHNTQIASGQQADGSFQFDSFFKPVRSLIEYGDYASTNFEAAMAGGGSGYTGYPKFNSPDEMAATLKEAGYDVVITSNNHILDRGYLGAIRTMGVLRDAGLDIVGTYQCQEEKESFLIKDLDGIRVGYLAYSYGTNGIPVPKEHPYFFNFLNKETVLKEINQLRPKVDVLVLVLHWGVEYSLQPTEEQRELARIFLEAGVDVILGSHPHVIQPMEVMKINNQDKFVIYSMGNFIGDQRGVERNSGVILNLNFQKDMSRGQTVLKNVSYTPTYSHSYLDKGRRRRFRVVAVEDAIRKVQEGKEPYLKSSDLAVLKQVLAQTQKQLGTPFNRTEVLNSSNT</sequence>
<proteinExistence type="inferred from homology"/>
<dbReference type="PANTHER" id="PTHR33393:SF12">
    <property type="entry name" value="CAPSULE BIOSYNTHESIS PROTEIN CAPA"/>
    <property type="match status" value="1"/>
</dbReference>
<dbReference type="CDD" id="cd07381">
    <property type="entry name" value="MPP_CapA"/>
    <property type="match status" value="1"/>
</dbReference>
<organism evidence="4 5">
    <name type="scientific">Desulfosporosinus lacus DSM 15449</name>
    <dbReference type="NCBI Taxonomy" id="1121420"/>
    <lineage>
        <taxon>Bacteria</taxon>
        <taxon>Bacillati</taxon>
        <taxon>Bacillota</taxon>
        <taxon>Clostridia</taxon>
        <taxon>Eubacteriales</taxon>
        <taxon>Desulfitobacteriaceae</taxon>
        <taxon>Desulfosporosinus</taxon>
    </lineage>
</organism>
<evidence type="ECO:0000256" key="2">
    <source>
        <dbReference type="SAM" id="SignalP"/>
    </source>
</evidence>
<dbReference type="PANTHER" id="PTHR33393">
    <property type="entry name" value="POLYGLUTAMINE SYNTHESIS ACCESSORY PROTEIN RV0574C-RELATED"/>
    <property type="match status" value="1"/>
</dbReference>
<keyword evidence="2" id="KW-0732">Signal</keyword>
<evidence type="ECO:0000259" key="3">
    <source>
        <dbReference type="SMART" id="SM00854"/>
    </source>
</evidence>
<feature type="signal peptide" evidence="2">
    <location>
        <begin position="1"/>
        <end position="20"/>
    </location>
</feature>
<dbReference type="Pfam" id="PF09587">
    <property type="entry name" value="PGA_cap"/>
    <property type="match status" value="1"/>
</dbReference>
<dbReference type="RefSeq" id="WP_073032546.1">
    <property type="nucleotide sequence ID" value="NZ_FQXJ01000025.1"/>
</dbReference>
<dbReference type="EMBL" id="FQXJ01000025">
    <property type="protein sequence ID" value="SHI78271.1"/>
    <property type="molecule type" value="Genomic_DNA"/>
</dbReference>
<dbReference type="InterPro" id="IPR019079">
    <property type="entry name" value="Capsule_synth_CapA"/>
</dbReference>